<accession>A0ACC0TWI6</accession>
<evidence type="ECO:0000313" key="1">
    <source>
        <dbReference type="EMBL" id="KAI9451705.1"/>
    </source>
</evidence>
<keyword evidence="2" id="KW-1185">Reference proteome</keyword>
<name>A0ACC0TWI6_9AGAM</name>
<sequence length="127" mass="13831">MPPPNLDLKAKRPLKTWIQNPPSRPRSIPSCPGVTLSRARPVLVWLHEPKCALLKRPFPISTTMSTDSSDEDDNGGGLPASGLVAPWEVLHGLADVAIQQAAKASQCKHPFSLFHSYATVVGEWQSK</sequence>
<dbReference type="Proteomes" id="UP001207468">
    <property type="component" value="Unassembled WGS sequence"/>
</dbReference>
<protein>
    <submittedName>
        <fullName evidence="1">Uncharacterized protein</fullName>
    </submittedName>
</protein>
<evidence type="ECO:0000313" key="2">
    <source>
        <dbReference type="Proteomes" id="UP001207468"/>
    </source>
</evidence>
<gene>
    <name evidence="1" type="ORF">F5148DRAFT_1152411</name>
</gene>
<proteinExistence type="predicted"/>
<organism evidence="1 2">
    <name type="scientific">Russula earlei</name>
    <dbReference type="NCBI Taxonomy" id="71964"/>
    <lineage>
        <taxon>Eukaryota</taxon>
        <taxon>Fungi</taxon>
        <taxon>Dikarya</taxon>
        <taxon>Basidiomycota</taxon>
        <taxon>Agaricomycotina</taxon>
        <taxon>Agaricomycetes</taxon>
        <taxon>Russulales</taxon>
        <taxon>Russulaceae</taxon>
        <taxon>Russula</taxon>
    </lineage>
</organism>
<reference evidence="1" key="1">
    <citation type="submission" date="2021-03" db="EMBL/GenBank/DDBJ databases">
        <title>Evolutionary priming and transition to the ectomycorrhizal habit in an iconic lineage of mushroom-forming fungi: is preadaptation a requirement?</title>
        <authorList>
            <consortium name="DOE Joint Genome Institute"/>
            <person name="Looney B.P."/>
            <person name="Miyauchi S."/>
            <person name="Morin E."/>
            <person name="Drula E."/>
            <person name="Courty P.E."/>
            <person name="Chicoki N."/>
            <person name="Fauchery L."/>
            <person name="Kohler A."/>
            <person name="Kuo A."/>
            <person name="LaButti K."/>
            <person name="Pangilinan J."/>
            <person name="Lipzen A."/>
            <person name="Riley R."/>
            <person name="Andreopoulos W."/>
            <person name="He G."/>
            <person name="Johnson J."/>
            <person name="Barry K.W."/>
            <person name="Grigoriev I.V."/>
            <person name="Nagy L."/>
            <person name="Hibbett D."/>
            <person name="Henrissat B."/>
            <person name="Matheny P.B."/>
            <person name="Labbe J."/>
            <person name="Martin A.F."/>
        </authorList>
    </citation>
    <scope>NUCLEOTIDE SEQUENCE</scope>
    <source>
        <strain evidence="1">BPL698</strain>
    </source>
</reference>
<dbReference type="EMBL" id="JAGFNK010000364">
    <property type="protein sequence ID" value="KAI9451705.1"/>
    <property type="molecule type" value="Genomic_DNA"/>
</dbReference>
<comment type="caution">
    <text evidence="1">The sequence shown here is derived from an EMBL/GenBank/DDBJ whole genome shotgun (WGS) entry which is preliminary data.</text>
</comment>